<name>A0ABQ1ZTK8_9BACL</name>
<feature type="signal peptide" evidence="2">
    <location>
        <begin position="1"/>
        <end position="25"/>
    </location>
</feature>
<dbReference type="Pfam" id="PF00395">
    <property type="entry name" value="SLH"/>
    <property type="match status" value="3"/>
</dbReference>
<organism evidence="4 5">
    <name type="scientific">Saccharibacillus endophyticus</name>
    <dbReference type="NCBI Taxonomy" id="2060666"/>
    <lineage>
        <taxon>Bacteria</taxon>
        <taxon>Bacillati</taxon>
        <taxon>Bacillota</taxon>
        <taxon>Bacilli</taxon>
        <taxon>Bacillales</taxon>
        <taxon>Paenibacillaceae</taxon>
        <taxon>Saccharibacillus</taxon>
    </lineage>
</organism>
<dbReference type="PROSITE" id="PS51272">
    <property type="entry name" value="SLH"/>
    <property type="match status" value="3"/>
</dbReference>
<gene>
    <name evidence="4" type="ORF">GCM10007362_23490</name>
</gene>
<reference evidence="5" key="1">
    <citation type="journal article" date="2019" name="Int. J. Syst. Evol. Microbiol.">
        <title>The Global Catalogue of Microorganisms (GCM) 10K type strain sequencing project: providing services to taxonomists for standard genome sequencing and annotation.</title>
        <authorList>
            <consortium name="The Broad Institute Genomics Platform"/>
            <consortium name="The Broad Institute Genome Sequencing Center for Infectious Disease"/>
            <person name="Wu L."/>
            <person name="Ma J."/>
        </authorList>
    </citation>
    <scope>NUCLEOTIDE SEQUENCE [LARGE SCALE GENOMIC DNA]</scope>
    <source>
        <strain evidence="5">CCM 8702</strain>
    </source>
</reference>
<protein>
    <recommendedName>
        <fullName evidence="3">SLH domain-containing protein</fullName>
    </recommendedName>
</protein>
<dbReference type="Proteomes" id="UP000605427">
    <property type="component" value="Unassembled WGS sequence"/>
</dbReference>
<dbReference type="Pfam" id="PF23197">
    <property type="entry name" value="IG_AIR9"/>
    <property type="match status" value="2"/>
</dbReference>
<feature type="compositionally biased region" description="Pro residues" evidence="1">
    <location>
        <begin position="224"/>
        <end position="246"/>
    </location>
</feature>
<keyword evidence="5" id="KW-1185">Reference proteome</keyword>
<proteinExistence type="predicted"/>
<dbReference type="RefSeq" id="WP_172247313.1">
    <property type="nucleotide sequence ID" value="NZ_BMDD01000002.1"/>
</dbReference>
<evidence type="ECO:0000256" key="2">
    <source>
        <dbReference type="SAM" id="SignalP"/>
    </source>
</evidence>
<keyword evidence="2" id="KW-0732">Signal</keyword>
<accession>A0ABQ1ZTK8</accession>
<dbReference type="PANTHER" id="PTHR31149">
    <property type="entry name" value="EXPRESSED PROTEIN"/>
    <property type="match status" value="1"/>
</dbReference>
<feature type="compositionally biased region" description="Low complexity" evidence="1">
    <location>
        <begin position="247"/>
        <end position="263"/>
    </location>
</feature>
<evidence type="ECO:0000313" key="5">
    <source>
        <dbReference type="Proteomes" id="UP000605427"/>
    </source>
</evidence>
<feature type="domain" description="SLH" evidence="3">
    <location>
        <begin position="89"/>
        <end position="152"/>
    </location>
</feature>
<feature type="domain" description="SLH" evidence="3">
    <location>
        <begin position="153"/>
        <end position="215"/>
    </location>
</feature>
<dbReference type="InterPro" id="IPR001119">
    <property type="entry name" value="SLH_dom"/>
</dbReference>
<sequence>MIATKKVLASLLVAASMMGSFAAQAESVPAFKDLNQASSWARDSITQAQLLNLFSGDANGNFRPNGQITREEMAKVIVELLKLPLDSEAATTFKDVPENQWSVPYIEAVKKAGIMLGGGNGTFSPKQTLTREQLAIVIVKALNLPIESDASALSQFQDADSIHDWASRYVASAVKSGLMNGSGGKFNPTAVSNRQEAAMVAVRTYKVKEQAAVPAPIPSPVPPMPIPAPQPIPAPAPIPVAPPAPTPIQTTPSPTPSPANQAPSVSKVQIIGSAMAGETLTGSYEYYDADGDAEKNTTMNWHLVNEDGSYIPIPQATGNTYTITSEDIGKKLVFAVIPRDARGTSGIATYSKPTAIVLRGADHKPEAVDVTVIGTPEVGKQLSGSYFFKDIDGDTEEGSTYEWYRLAENHSPELIEGANAPVYTLTNRDIDYTIVFIVTPKDSSGKIGNAGMSAPTAPVKAVNQAPTVSEVKIIGTPEVGKELTGSYVFSDADGDSEAGTTYAWSRTGDDETTQPIVGANGISYTPTSDDIGKILIFRVTPKDSKGQTGIQQMGLSSVVKAANQAPTASNVKIESNSGFFEIGETLGGSYDFSDPDGNTEGESTYQWYRLESDNSMVPIDGATSKTYKLTSSDANHRVYFEVITKDQYGLAGTPKLSKVSPPILN</sequence>
<dbReference type="PANTHER" id="PTHR31149:SF11">
    <property type="entry name" value="187-KDA MICROTUBULE-ASSOCIATED PROTEIN AIR9"/>
    <property type="match status" value="1"/>
</dbReference>
<dbReference type="EMBL" id="BMDD01000002">
    <property type="protein sequence ID" value="GGH78340.1"/>
    <property type="molecule type" value="Genomic_DNA"/>
</dbReference>
<dbReference type="InterPro" id="IPR056284">
    <property type="entry name" value="AIR9-like_A9"/>
</dbReference>
<evidence type="ECO:0000259" key="3">
    <source>
        <dbReference type="PROSITE" id="PS51272"/>
    </source>
</evidence>
<evidence type="ECO:0000256" key="1">
    <source>
        <dbReference type="SAM" id="MobiDB-lite"/>
    </source>
</evidence>
<feature type="domain" description="SLH" evidence="3">
    <location>
        <begin position="28"/>
        <end position="88"/>
    </location>
</feature>
<feature type="chain" id="PRO_5046456367" description="SLH domain-containing protein" evidence="2">
    <location>
        <begin position="26"/>
        <end position="665"/>
    </location>
</feature>
<feature type="region of interest" description="Disordered" evidence="1">
    <location>
        <begin position="224"/>
        <end position="263"/>
    </location>
</feature>
<dbReference type="Gene3D" id="2.60.40.2700">
    <property type="match status" value="4"/>
</dbReference>
<evidence type="ECO:0000313" key="4">
    <source>
        <dbReference type="EMBL" id="GGH78340.1"/>
    </source>
</evidence>
<comment type="caution">
    <text evidence="4">The sequence shown here is derived from an EMBL/GenBank/DDBJ whole genome shotgun (WGS) entry which is preliminary data.</text>
</comment>